<dbReference type="EMBL" id="UYYB01001336">
    <property type="protein sequence ID" value="VDM65754.1"/>
    <property type="molecule type" value="Genomic_DNA"/>
</dbReference>
<keyword evidence="1" id="KW-1133">Transmembrane helix</keyword>
<evidence type="ECO:0000313" key="2">
    <source>
        <dbReference type="EMBL" id="VDM65754.1"/>
    </source>
</evidence>
<sequence length="90" mass="10105">MARGHWGSGSDIIVEPVNLGRPDKMDIEKILDPVPIAQLFVAVLVNFFFAYIVCKKGQKEIGTYRYLLISFAVCNIIYSSSEYLAKPSTF</sequence>
<dbReference type="Pfam" id="PF10326">
    <property type="entry name" value="7TM_GPCR_Str"/>
    <property type="match status" value="1"/>
</dbReference>
<evidence type="ECO:0000313" key="3">
    <source>
        <dbReference type="Proteomes" id="UP000270094"/>
    </source>
</evidence>
<evidence type="ECO:0000256" key="1">
    <source>
        <dbReference type="SAM" id="Phobius"/>
    </source>
</evidence>
<feature type="transmembrane region" description="Helical" evidence="1">
    <location>
        <begin position="36"/>
        <end position="54"/>
    </location>
</feature>
<keyword evidence="1" id="KW-0812">Transmembrane</keyword>
<feature type="transmembrane region" description="Helical" evidence="1">
    <location>
        <begin position="66"/>
        <end position="85"/>
    </location>
</feature>
<dbReference type="Proteomes" id="UP000270094">
    <property type="component" value="Unassembled WGS sequence"/>
</dbReference>
<keyword evidence="1" id="KW-0472">Membrane</keyword>
<dbReference type="InterPro" id="IPR019428">
    <property type="entry name" value="7TM_GPCR_serpentine_rcpt_Str"/>
</dbReference>
<accession>A0A3P7IJL6</accession>
<dbReference type="OrthoDB" id="5875495at2759"/>
<proteinExistence type="predicted"/>
<keyword evidence="3" id="KW-1185">Reference proteome</keyword>
<protein>
    <submittedName>
        <fullName evidence="2">Uncharacterized protein</fullName>
    </submittedName>
</protein>
<organism evidence="2 3">
    <name type="scientific">Strongylus vulgaris</name>
    <name type="common">Blood worm</name>
    <dbReference type="NCBI Taxonomy" id="40348"/>
    <lineage>
        <taxon>Eukaryota</taxon>
        <taxon>Metazoa</taxon>
        <taxon>Ecdysozoa</taxon>
        <taxon>Nematoda</taxon>
        <taxon>Chromadorea</taxon>
        <taxon>Rhabditida</taxon>
        <taxon>Rhabditina</taxon>
        <taxon>Rhabditomorpha</taxon>
        <taxon>Strongyloidea</taxon>
        <taxon>Strongylidae</taxon>
        <taxon>Strongylus</taxon>
    </lineage>
</organism>
<gene>
    <name evidence="2" type="ORF">SVUK_LOCUS752</name>
</gene>
<name>A0A3P7IJL6_STRVU</name>
<reference evidence="2 3" key="1">
    <citation type="submission" date="2018-11" db="EMBL/GenBank/DDBJ databases">
        <authorList>
            <consortium name="Pathogen Informatics"/>
        </authorList>
    </citation>
    <scope>NUCLEOTIDE SEQUENCE [LARGE SCALE GENOMIC DNA]</scope>
</reference>
<dbReference type="AlphaFoldDB" id="A0A3P7IJL6"/>